<name>A0A0E3F3L8_9CAUD</name>
<reference evidence="2 3" key="1">
    <citation type="submission" date="2013-12" db="EMBL/GenBank/DDBJ databases">
        <title>Ecological redundancy of diverse viral populations within a natural community.</title>
        <authorList>
            <person name="Gregory A.C."/>
            <person name="LaButti K."/>
            <person name="Copeland A."/>
            <person name="Woyke T."/>
            <person name="Sullivan M.B."/>
        </authorList>
    </citation>
    <scope>NUCLEOTIDE SEQUENCE [LARGE SCALE GENOMIC DNA]</scope>
    <source>
        <strain evidence="2">Syn7803C7</strain>
    </source>
</reference>
<gene>
    <name evidence="2" type="ORF">Syn7803C7_13</name>
</gene>
<dbReference type="SUPFAM" id="SSF69255">
    <property type="entry name" value="gp5 N-terminal domain-like"/>
    <property type="match status" value="1"/>
</dbReference>
<proteinExistence type="predicted"/>
<accession>A0A0E3F3L8</accession>
<dbReference type="Gene3D" id="2.40.50.260">
    <property type="entry name" value="Nucleic acid-binding protein domain"/>
    <property type="match status" value="1"/>
</dbReference>
<organism evidence="2 3">
    <name type="scientific">Synechococcus phage ACG-2014f_Syn7803C7</name>
    <dbReference type="NCBI Taxonomy" id="2790345"/>
    <lineage>
        <taxon>Viruses</taxon>
        <taxon>Duplodnaviria</taxon>
        <taxon>Heunggongvirae</taxon>
        <taxon>Uroviricota</taxon>
        <taxon>Caudoviricetes</taxon>
        <taxon>Pantevenvirales</taxon>
        <taxon>Kyanoviridae</taxon>
        <taxon>Atlauavirus</taxon>
        <taxon>Atlauavirus acg2014f</taxon>
    </lineage>
</organism>
<sequence length="689" mass="72958">MTIKLGRIADIEPQKEQVDGGGWAWRYKVRILDKHSQDKNVLPDEDLPWAQVIMPVTAGSGAANYAVSPMINQGDTVRIEYYDLDEQQPVITGILPRTKKVSTGPVGENNGYLPHTGYTERREPNSKQVKDESHESNKESQVSTRSDRFSSVFGDTTVLADSCDPNAYKINAVTSAITNLFNQINNFANQASYIETITQATIDRIHAIVNPYVGQIFNGLFEGLVPILNQGLAALYKKIFAQVLAATNGNVIAATAAAEAALIALMPAIMALQEAIQMLASLTVEQMLDEIDSLVRDAVDNNDDFSRCAAEDFASAMINDIVDKTDNGMQPLLNAVTIILALASVGSGFTAGTAIRSTLDVLKDLTSALLAPGQSGGGNCGGITKEYAFGIGPVKDVGDVMDALLESANIAKSLVDEAKKTQQEVDGLLDTFGDFPFMSSTTNIISNLDKCSTLEPTTCFGPEVVLFGGRGDGAKARAIIGNTKSKSDDRIAGNAQGGIVAIEVLDGGSGYEYPPYVDIRDNCGLGIGGVGRAVLKGDKVDKIYMVNIGEDYPGDAPGDAPGDFIVDTIIIVDGGIGYEPGITPGGEYEVITDPDGTVIDIIPTNPVPIPGPPTINIPDVSPPIPPGGNIIDGNVVDENGKVIAPAKIGTGLVFYPVIKQIPPLKDLLEGNVPGFTPEEVVFIIDCIQS</sequence>
<evidence type="ECO:0000313" key="3">
    <source>
        <dbReference type="Proteomes" id="UP000185323"/>
    </source>
</evidence>
<feature type="region of interest" description="Disordered" evidence="1">
    <location>
        <begin position="99"/>
        <end position="147"/>
    </location>
</feature>
<feature type="compositionally biased region" description="Basic and acidic residues" evidence="1">
    <location>
        <begin position="118"/>
        <end position="138"/>
    </location>
</feature>
<protein>
    <recommendedName>
        <fullName evidence="4">Baseplate hub + tail lysozyme</fullName>
    </recommendedName>
</protein>
<dbReference type="Proteomes" id="UP000185323">
    <property type="component" value="Segment"/>
</dbReference>
<evidence type="ECO:0000256" key="1">
    <source>
        <dbReference type="SAM" id="MobiDB-lite"/>
    </source>
</evidence>
<dbReference type="EMBL" id="KJ019052">
    <property type="protein sequence ID" value="AIX19904.1"/>
    <property type="molecule type" value="Genomic_DNA"/>
</dbReference>
<keyword evidence="3" id="KW-1185">Reference proteome</keyword>
<evidence type="ECO:0000313" key="2">
    <source>
        <dbReference type="EMBL" id="AIX19904.1"/>
    </source>
</evidence>
<evidence type="ECO:0008006" key="4">
    <source>
        <dbReference type="Google" id="ProtNLM"/>
    </source>
</evidence>